<proteinExistence type="predicted"/>
<evidence type="ECO:0000313" key="3">
    <source>
        <dbReference type="Proteomes" id="UP000319213"/>
    </source>
</evidence>
<keyword evidence="3" id="KW-1185">Reference proteome</keyword>
<dbReference type="AlphaFoldDB" id="A0A543ISU3"/>
<evidence type="ECO:0000313" key="2">
    <source>
        <dbReference type="EMBL" id="TQM73651.1"/>
    </source>
</evidence>
<dbReference type="EMBL" id="VFPQ01000001">
    <property type="protein sequence ID" value="TQM73651.1"/>
    <property type="molecule type" value="Genomic_DNA"/>
</dbReference>
<dbReference type="RefSeq" id="WP_142257936.1">
    <property type="nucleotide sequence ID" value="NZ_BMPV01000004.1"/>
</dbReference>
<gene>
    <name evidence="2" type="ORF">FHX40_0304</name>
</gene>
<feature type="domain" description="DUF397" evidence="1">
    <location>
        <begin position="10"/>
        <end position="63"/>
    </location>
</feature>
<sequence>MTYEIDLSGAMWRKSSHSGQNGECVEVAALAAGRVAVRDSKNPGGTALVVSAADWAAFISRIKSGALGH</sequence>
<dbReference type="InterPro" id="IPR007278">
    <property type="entry name" value="DUF397"/>
</dbReference>
<protein>
    <submittedName>
        <fullName evidence="2">Uncharacterized protein DUF397</fullName>
    </submittedName>
</protein>
<comment type="caution">
    <text evidence="2">The sequence shown here is derived from an EMBL/GenBank/DDBJ whole genome shotgun (WGS) entry which is preliminary data.</text>
</comment>
<reference evidence="2 3" key="1">
    <citation type="submission" date="2019-06" db="EMBL/GenBank/DDBJ databases">
        <title>Sequencing the genomes of 1000 actinobacteria strains.</title>
        <authorList>
            <person name="Klenk H.-P."/>
        </authorList>
    </citation>
    <scope>NUCLEOTIDE SEQUENCE [LARGE SCALE GENOMIC DNA]</scope>
    <source>
        <strain evidence="2 3">DSM 43186</strain>
    </source>
</reference>
<evidence type="ECO:0000259" key="1">
    <source>
        <dbReference type="Pfam" id="PF04149"/>
    </source>
</evidence>
<dbReference type="Pfam" id="PF04149">
    <property type="entry name" value="DUF397"/>
    <property type="match status" value="1"/>
</dbReference>
<dbReference type="OrthoDB" id="3430276at2"/>
<name>A0A543ISU3_9ACTN</name>
<organism evidence="2 3">
    <name type="scientific">Thermopolyspora flexuosa</name>
    <dbReference type="NCBI Taxonomy" id="103836"/>
    <lineage>
        <taxon>Bacteria</taxon>
        <taxon>Bacillati</taxon>
        <taxon>Actinomycetota</taxon>
        <taxon>Actinomycetes</taxon>
        <taxon>Streptosporangiales</taxon>
        <taxon>Streptosporangiaceae</taxon>
        <taxon>Thermopolyspora</taxon>
    </lineage>
</organism>
<dbReference type="Proteomes" id="UP000319213">
    <property type="component" value="Unassembled WGS sequence"/>
</dbReference>
<accession>A0A543ISU3</accession>